<sequence>MPSTYAHYRFGKEVFAALPEGTAEIVREARGLYDIGLHGPDLLFYYKPLGSNAVNRIGFGMHAEPAEKFFVPAAQIVRNGGAAQAAYAYGFICHFALDSACHSYIENKIRLSHVTHTEIESEFDRSLLLEEGKDPLSASLTAHIAASEENARVIAPFFGVSEKQAYKALRSILFYNSLLRAPRQPKRGLVNLVLKLSGNYKEMHGMMIAKRPIAACEDSNLRLKKLFEKAVPEAVSLIENFSGYVRGDSRLSPAFENTFSHRHGWRSIPVLPPEEEKKYEV</sequence>
<reference evidence="2" key="1">
    <citation type="journal article" date="2021" name="PeerJ">
        <title>Extensive microbial diversity within the chicken gut microbiome revealed by metagenomics and culture.</title>
        <authorList>
            <person name="Gilroy R."/>
            <person name="Ravi A."/>
            <person name="Getino M."/>
            <person name="Pursley I."/>
            <person name="Horton D.L."/>
            <person name="Alikhan N.F."/>
            <person name="Baker D."/>
            <person name="Gharbi K."/>
            <person name="Hall N."/>
            <person name="Watson M."/>
            <person name="Adriaenssens E.M."/>
            <person name="Foster-Nyarko E."/>
            <person name="Jarju S."/>
            <person name="Secka A."/>
            <person name="Antonio M."/>
            <person name="Oren A."/>
            <person name="Chaudhuri R.R."/>
            <person name="La Ragione R."/>
            <person name="Hildebrand F."/>
            <person name="Pallen M.J."/>
        </authorList>
    </citation>
    <scope>NUCLEOTIDE SEQUENCE</scope>
    <source>
        <strain evidence="2">CHK187-5294</strain>
    </source>
</reference>
<evidence type="ECO:0000259" key="1">
    <source>
        <dbReference type="Pfam" id="PF00882"/>
    </source>
</evidence>
<evidence type="ECO:0000313" key="3">
    <source>
        <dbReference type="Proteomes" id="UP000824132"/>
    </source>
</evidence>
<accession>A0A9D2ICR4</accession>
<dbReference type="Proteomes" id="UP000824132">
    <property type="component" value="Unassembled WGS sequence"/>
</dbReference>
<evidence type="ECO:0000313" key="2">
    <source>
        <dbReference type="EMBL" id="HIZ03301.1"/>
    </source>
</evidence>
<dbReference type="EMBL" id="DXCL01000021">
    <property type="protein sequence ID" value="HIZ03301.1"/>
    <property type="molecule type" value="Genomic_DNA"/>
</dbReference>
<reference evidence="2" key="2">
    <citation type="submission" date="2021-04" db="EMBL/GenBank/DDBJ databases">
        <authorList>
            <person name="Gilroy R."/>
        </authorList>
    </citation>
    <scope>NUCLEOTIDE SEQUENCE</scope>
    <source>
        <strain evidence="2">CHK187-5294</strain>
    </source>
</reference>
<organism evidence="2 3">
    <name type="scientific">Candidatus Borkfalkia avistercoris</name>
    <dbReference type="NCBI Taxonomy" id="2838504"/>
    <lineage>
        <taxon>Bacteria</taxon>
        <taxon>Bacillati</taxon>
        <taxon>Bacillota</taxon>
        <taxon>Clostridia</taxon>
        <taxon>Christensenellales</taxon>
        <taxon>Christensenellaceae</taxon>
        <taxon>Candidatus Borkfalkia</taxon>
    </lineage>
</organism>
<comment type="caution">
    <text evidence="2">The sequence shown here is derived from an EMBL/GenBank/DDBJ whole genome shotgun (WGS) entry which is preliminary data.</text>
</comment>
<name>A0A9D2ICR4_9FIRM</name>
<dbReference type="InterPro" id="IPR029002">
    <property type="entry name" value="PLPC/GPLD1"/>
</dbReference>
<gene>
    <name evidence="2" type="ORF">H9727_03360</name>
</gene>
<protein>
    <submittedName>
        <fullName evidence="2">Zinc dependent phospholipase C family protein</fullName>
    </submittedName>
</protein>
<feature type="domain" description="Phospholipase C/D" evidence="1">
    <location>
        <begin position="7"/>
        <end position="152"/>
    </location>
</feature>
<proteinExistence type="predicted"/>
<dbReference type="AlphaFoldDB" id="A0A9D2ICR4"/>
<dbReference type="Pfam" id="PF00882">
    <property type="entry name" value="Zn_dep_PLPC"/>
    <property type="match status" value="1"/>
</dbReference>